<feature type="compositionally biased region" description="Basic and acidic residues" evidence="2">
    <location>
        <begin position="147"/>
        <end position="158"/>
    </location>
</feature>
<feature type="compositionally biased region" description="Basic and acidic residues" evidence="2">
    <location>
        <begin position="97"/>
        <end position="112"/>
    </location>
</feature>
<evidence type="ECO:0000313" key="4">
    <source>
        <dbReference type="Proteomes" id="UP000694405"/>
    </source>
</evidence>
<dbReference type="GO" id="GO:0007264">
    <property type="term" value="P:small GTPase-mediated signal transduction"/>
    <property type="evidence" value="ECO:0007669"/>
    <property type="project" value="TreeGrafter"/>
</dbReference>
<reference evidence="3" key="2">
    <citation type="submission" date="2025-08" db="UniProtKB">
        <authorList>
            <consortium name="Ensembl"/>
        </authorList>
    </citation>
    <scope>IDENTIFICATION</scope>
</reference>
<evidence type="ECO:0000313" key="3">
    <source>
        <dbReference type="Ensembl" id="ENSMUNP00000025990.1"/>
    </source>
</evidence>
<dbReference type="AlphaFoldDB" id="A0A8V5GY73"/>
<feature type="region of interest" description="Disordered" evidence="2">
    <location>
        <begin position="97"/>
        <end position="182"/>
    </location>
</feature>
<dbReference type="PANTHER" id="PTHR15729">
    <property type="entry name" value="CDC42 GTPASE-ACTIVATING PROTEIN"/>
    <property type="match status" value="1"/>
</dbReference>
<evidence type="ECO:0000256" key="2">
    <source>
        <dbReference type="SAM" id="MobiDB-lite"/>
    </source>
</evidence>
<dbReference type="Ensembl" id="ENSMUNT00000034869.1">
    <property type="protein sequence ID" value="ENSMUNP00000025990.1"/>
    <property type="gene ID" value="ENSMUNG00000017997.1"/>
</dbReference>
<sequence length="569" mass="59854">MEVRVQSIVVEFILTHVEQLFGDAPLQGTAHGAQGGGQWGGQWGGMGTVTPVLWQATAPPPIRPYHTIIELSEHRRKGSLKSRNWRSLFHLGRSSLEAKRKGKALEHREDTGGARSLRPAKSMDSLSTVPSNGDGEGMGSCPVPPGRCREPAEGREEPPGDGSARSEPGTPRAGPRRPPRCPGLHISVPFSVTVPLHITANLSRLTRGLPCPALALSTGALSTGALGTGALGTGALSTGALGGDAPEPLPPSPALRSRLSVELRDSFAFLDSPEPWTDGDPELREPPTGTAEHGEGMEPNEDGMERTEPVPVLPVPVLPEPVLPEPVPVLPVLPEPVPVLPEPVLPEPVPVLPVLPEPVLPEPVPVSVLPEPELPVPVLPEPVPVLPEPELPVPVLPVPVPVLPEPVLPEPVLPEPVPVLPVLPEPEPVLPMPVLPVPVLPEPVPVLPEPVPVLPELPVPVLPEPVPVLPEPAAGLRLATPAAPVLQARSVPVVPPKPQFARAPPEPVPPLAARPPLRRPRWSRSLDAEQAPGRAPLRRSRTYGEDPGPTEPGGCGAAPRRALGPGEEQ</sequence>
<proteinExistence type="predicted"/>
<keyword evidence="1" id="KW-0343">GTPase activation</keyword>
<keyword evidence="4" id="KW-1185">Reference proteome</keyword>
<protein>
    <submittedName>
        <fullName evidence="3">Uncharacterized protein</fullName>
    </submittedName>
</protein>
<gene>
    <name evidence="3" type="primary">LOC117437284</name>
</gene>
<feature type="compositionally biased region" description="Pro residues" evidence="2">
    <location>
        <begin position="495"/>
        <end position="513"/>
    </location>
</feature>
<dbReference type="InterPro" id="IPR051576">
    <property type="entry name" value="PX-Rho_GAP"/>
</dbReference>
<name>A0A8V5GY73_MELUD</name>
<dbReference type="Proteomes" id="UP000694405">
    <property type="component" value="Chromosome 20"/>
</dbReference>
<evidence type="ECO:0000256" key="1">
    <source>
        <dbReference type="ARBA" id="ARBA00022468"/>
    </source>
</evidence>
<dbReference type="GO" id="GO:0005096">
    <property type="term" value="F:GTPase activator activity"/>
    <property type="evidence" value="ECO:0007669"/>
    <property type="project" value="UniProtKB-KW"/>
</dbReference>
<accession>A0A8V5GY73</accession>
<feature type="region of interest" description="Disordered" evidence="2">
    <location>
        <begin position="495"/>
        <end position="569"/>
    </location>
</feature>
<organism evidence="3 4">
    <name type="scientific">Melopsittacus undulatus</name>
    <name type="common">Budgerigar</name>
    <name type="synonym">Psittacus undulatus</name>
    <dbReference type="NCBI Taxonomy" id="13146"/>
    <lineage>
        <taxon>Eukaryota</taxon>
        <taxon>Metazoa</taxon>
        <taxon>Chordata</taxon>
        <taxon>Craniata</taxon>
        <taxon>Vertebrata</taxon>
        <taxon>Euteleostomi</taxon>
        <taxon>Archelosauria</taxon>
        <taxon>Archosauria</taxon>
        <taxon>Dinosauria</taxon>
        <taxon>Saurischia</taxon>
        <taxon>Theropoda</taxon>
        <taxon>Coelurosauria</taxon>
        <taxon>Aves</taxon>
        <taxon>Neognathae</taxon>
        <taxon>Neoaves</taxon>
        <taxon>Telluraves</taxon>
        <taxon>Australaves</taxon>
        <taxon>Psittaciformes</taxon>
        <taxon>Psittaculidae</taxon>
        <taxon>Melopsittacus</taxon>
    </lineage>
</organism>
<dbReference type="PANTHER" id="PTHR15729:SF12">
    <property type="entry name" value="RHO GTPASE-ACTIVATING PROTEIN 30"/>
    <property type="match status" value="1"/>
</dbReference>
<reference evidence="3" key="3">
    <citation type="submission" date="2025-09" db="UniProtKB">
        <authorList>
            <consortium name="Ensembl"/>
        </authorList>
    </citation>
    <scope>IDENTIFICATION</scope>
</reference>
<feature type="region of interest" description="Disordered" evidence="2">
    <location>
        <begin position="270"/>
        <end position="306"/>
    </location>
</feature>
<reference evidence="3" key="1">
    <citation type="submission" date="2020-03" db="EMBL/GenBank/DDBJ databases">
        <title>Melopsittacus undulatus (budgerigar) genome, bMelUnd1, maternal haplotype with Z.</title>
        <authorList>
            <person name="Gedman G."/>
            <person name="Mountcastle J."/>
            <person name="Haase B."/>
            <person name="Formenti G."/>
            <person name="Wright T."/>
            <person name="Apodaca J."/>
            <person name="Pelan S."/>
            <person name="Chow W."/>
            <person name="Rhie A."/>
            <person name="Howe K."/>
            <person name="Fedrigo O."/>
            <person name="Jarvis E.D."/>
        </authorList>
    </citation>
    <scope>NUCLEOTIDE SEQUENCE [LARGE SCALE GENOMIC DNA]</scope>
</reference>